<evidence type="ECO:0000256" key="3">
    <source>
        <dbReference type="SAM" id="Phobius"/>
    </source>
</evidence>
<feature type="region of interest" description="Disordered" evidence="2">
    <location>
        <begin position="328"/>
        <end position="399"/>
    </location>
</feature>
<keyword evidence="3" id="KW-0472">Membrane</keyword>
<evidence type="ECO:0000313" key="5">
    <source>
        <dbReference type="Proteomes" id="UP000799291"/>
    </source>
</evidence>
<dbReference type="Proteomes" id="UP000799291">
    <property type="component" value="Unassembled WGS sequence"/>
</dbReference>
<protein>
    <submittedName>
        <fullName evidence="4">Uncharacterized protein</fullName>
    </submittedName>
</protein>
<gene>
    <name evidence="4" type="ORF">K458DRAFT_468444</name>
</gene>
<evidence type="ECO:0000256" key="1">
    <source>
        <dbReference type="SAM" id="Coils"/>
    </source>
</evidence>
<feature type="transmembrane region" description="Helical" evidence="3">
    <location>
        <begin position="637"/>
        <end position="657"/>
    </location>
</feature>
<proteinExistence type="predicted"/>
<feature type="compositionally biased region" description="Polar residues" evidence="2">
    <location>
        <begin position="453"/>
        <end position="468"/>
    </location>
</feature>
<feature type="compositionally biased region" description="Low complexity" evidence="2">
    <location>
        <begin position="331"/>
        <end position="345"/>
    </location>
</feature>
<dbReference type="AlphaFoldDB" id="A0A6G1IE76"/>
<sequence length="661" mass="70805">MTSPLCLLVIAGYLMLLISPLTRSLARDFLGLLNHIVTNLLQLVWREARLMRERDEAVMAHNDMVEDKVRLEASEVQLRNDNQQMQKVLHTTWNQLMLYQQLGRHAPVYQEKAVLLCQIKGLKEDAKDYREQLAVNHDFENQIIRLQQALAQKSAEKSDALRDAKEAWTREVKLCCLHPPTSYEVLHQHAETTDPECLSVAVLFAKAVQLAGVNLVNASIDLRRFDLLCQFVSAGMGPGLSIQPQGYGHPAVLIDQSRTFRDSGLGASFGGSQTNVGSIQQKQITNTASTSSLFTSVDVDSNTKRALPTRLGWHTSLRWLSRKLLNPPIPLQQTTTSSPTAPTTSNNDNSFMNASKISPTGASNVSATTTPNDNPFMKVVNPTNTTNASTFGSNSNTTAESGFSIKGATAAVPKNKANPTPFTGPLLIKPVTDSPLTTTTLTAPIKADPFSRPFTSDSNPTSTTTKNNGGFARASPLATLNSNAHNNAPNNGSFGTSTSLNKQNDNPFMKAAKPPSNTTANTPIGFIMTGFATQDAAENSGRSPFATVGNDCVAGNGGFGSAPAGMNAAKAPFNTNGPIGFKMNAAKPPSNANGPIGFTMNASMLLRPPPTLIDPLASRWRDLLARVRLMQMGALDLGLGLALGLVLVLVAVVVVGLECGC</sequence>
<keyword evidence="3" id="KW-1133">Transmembrane helix</keyword>
<name>A0A6G1IE76_9PLEO</name>
<keyword evidence="1" id="KW-0175">Coiled coil</keyword>
<keyword evidence="5" id="KW-1185">Reference proteome</keyword>
<feature type="compositionally biased region" description="Polar residues" evidence="2">
    <location>
        <begin position="492"/>
        <end position="506"/>
    </location>
</feature>
<feature type="coiled-coil region" evidence="1">
    <location>
        <begin position="112"/>
        <end position="156"/>
    </location>
</feature>
<keyword evidence="3" id="KW-0812">Transmembrane</keyword>
<dbReference type="OrthoDB" id="10676223at2759"/>
<accession>A0A6G1IE76</accession>
<organism evidence="4 5">
    <name type="scientific">Lentithecium fluviatile CBS 122367</name>
    <dbReference type="NCBI Taxonomy" id="1168545"/>
    <lineage>
        <taxon>Eukaryota</taxon>
        <taxon>Fungi</taxon>
        <taxon>Dikarya</taxon>
        <taxon>Ascomycota</taxon>
        <taxon>Pezizomycotina</taxon>
        <taxon>Dothideomycetes</taxon>
        <taxon>Pleosporomycetidae</taxon>
        <taxon>Pleosporales</taxon>
        <taxon>Massarineae</taxon>
        <taxon>Lentitheciaceae</taxon>
        <taxon>Lentithecium</taxon>
    </lineage>
</organism>
<feature type="compositionally biased region" description="Low complexity" evidence="2">
    <location>
        <begin position="481"/>
        <end position="491"/>
    </location>
</feature>
<dbReference type="EMBL" id="MU005633">
    <property type="protein sequence ID" value="KAF2676516.1"/>
    <property type="molecule type" value="Genomic_DNA"/>
</dbReference>
<feature type="compositionally biased region" description="Polar residues" evidence="2">
    <location>
        <begin position="381"/>
        <end position="399"/>
    </location>
</feature>
<reference evidence="4" key="1">
    <citation type="journal article" date="2020" name="Stud. Mycol.">
        <title>101 Dothideomycetes genomes: a test case for predicting lifestyles and emergence of pathogens.</title>
        <authorList>
            <person name="Haridas S."/>
            <person name="Albert R."/>
            <person name="Binder M."/>
            <person name="Bloem J."/>
            <person name="Labutti K."/>
            <person name="Salamov A."/>
            <person name="Andreopoulos B."/>
            <person name="Baker S."/>
            <person name="Barry K."/>
            <person name="Bills G."/>
            <person name="Bluhm B."/>
            <person name="Cannon C."/>
            <person name="Castanera R."/>
            <person name="Culley D."/>
            <person name="Daum C."/>
            <person name="Ezra D."/>
            <person name="Gonzalez J."/>
            <person name="Henrissat B."/>
            <person name="Kuo A."/>
            <person name="Liang C."/>
            <person name="Lipzen A."/>
            <person name="Lutzoni F."/>
            <person name="Magnuson J."/>
            <person name="Mondo S."/>
            <person name="Nolan M."/>
            <person name="Ohm R."/>
            <person name="Pangilinan J."/>
            <person name="Park H.-J."/>
            <person name="Ramirez L."/>
            <person name="Alfaro M."/>
            <person name="Sun H."/>
            <person name="Tritt A."/>
            <person name="Yoshinaga Y."/>
            <person name="Zwiers L.-H."/>
            <person name="Turgeon B."/>
            <person name="Goodwin S."/>
            <person name="Spatafora J."/>
            <person name="Crous P."/>
            <person name="Grigoriev I."/>
        </authorList>
    </citation>
    <scope>NUCLEOTIDE SEQUENCE</scope>
    <source>
        <strain evidence="4">CBS 122367</strain>
    </source>
</reference>
<feature type="compositionally biased region" description="Polar residues" evidence="2">
    <location>
        <begin position="346"/>
        <end position="373"/>
    </location>
</feature>
<evidence type="ECO:0000313" key="4">
    <source>
        <dbReference type="EMBL" id="KAF2676516.1"/>
    </source>
</evidence>
<evidence type="ECO:0000256" key="2">
    <source>
        <dbReference type="SAM" id="MobiDB-lite"/>
    </source>
</evidence>
<feature type="region of interest" description="Disordered" evidence="2">
    <location>
        <begin position="447"/>
        <end position="521"/>
    </location>
</feature>